<evidence type="ECO:0000256" key="6">
    <source>
        <dbReference type="ARBA" id="ARBA00022840"/>
    </source>
</evidence>
<keyword evidence="7" id="KW-0444">Lipid biosynthesis</keyword>
<dbReference type="InterPro" id="IPR001206">
    <property type="entry name" value="Diacylglycerol_kinase_cat_dom"/>
</dbReference>
<evidence type="ECO:0000313" key="11">
    <source>
        <dbReference type="Proteomes" id="UP000074382"/>
    </source>
</evidence>
<dbReference type="Gene3D" id="3.40.50.10330">
    <property type="entry name" value="Probable inorganic polyphosphate/atp-NAD kinase, domain 1"/>
    <property type="match status" value="1"/>
</dbReference>
<dbReference type="InterPro" id="IPR017438">
    <property type="entry name" value="ATP-NAD_kinase_N"/>
</dbReference>
<dbReference type="Proteomes" id="UP000074382">
    <property type="component" value="Unassembled WGS sequence"/>
</dbReference>
<dbReference type="EMBL" id="LGEM01000134">
    <property type="protein sequence ID" value="KUP95297.1"/>
    <property type="molecule type" value="Genomic_DNA"/>
</dbReference>
<evidence type="ECO:0000259" key="9">
    <source>
        <dbReference type="PROSITE" id="PS50146"/>
    </source>
</evidence>
<dbReference type="PATRIC" id="fig|665004.4.peg.3572"/>
<evidence type="ECO:0000256" key="1">
    <source>
        <dbReference type="ARBA" id="ARBA00001946"/>
    </source>
</evidence>
<keyword evidence="6" id="KW-0067">ATP-binding</keyword>
<dbReference type="PROSITE" id="PS50146">
    <property type="entry name" value="DAGK"/>
    <property type="match status" value="1"/>
</dbReference>
<gene>
    <name evidence="10" type="ORF">AC529_18365</name>
</gene>
<dbReference type="GO" id="GO:0005524">
    <property type="term" value="F:ATP binding"/>
    <property type="evidence" value="ECO:0007669"/>
    <property type="project" value="UniProtKB-KW"/>
</dbReference>
<dbReference type="Pfam" id="PF00781">
    <property type="entry name" value="DAGK_cat"/>
    <property type="match status" value="1"/>
</dbReference>
<evidence type="ECO:0000256" key="4">
    <source>
        <dbReference type="ARBA" id="ARBA00022741"/>
    </source>
</evidence>
<protein>
    <recommendedName>
        <fullName evidence="9">DAGKc domain-containing protein</fullName>
    </recommendedName>
</protein>
<evidence type="ECO:0000256" key="8">
    <source>
        <dbReference type="ARBA" id="ARBA00023264"/>
    </source>
</evidence>
<evidence type="ECO:0000313" key="10">
    <source>
        <dbReference type="EMBL" id="KUP95297.1"/>
    </source>
</evidence>
<dbReference type="SMART" id="SM00046">
    <property type="entry name" value="DAGKc"/>
    <property type="match status" value="1"/>
</dbReference>
<keyword evidence="3" id="KW-0808">Transferase</keyword>
<evidence type="ECO:0000256" key="5">
    <source>
        <dbReference type="ARBA" id="ARBA00022777"/>
    </source>
</evidence>
<dbReference type="InterPro" id="IPR045540">
    <property type="entry name" value="YegS/DAGK_C"/>
</dbReference>
<dbReference type="Pfam" id="PF19279">
    <property type="entry name" value="YegS_C"/>
    <property type="match status" value="1"/>
</dbReference>
<dbReference type="GO" id="GO:0016301">
    <property type="term" value="F:kinase activity"/>
    <property type="evidence" value="ECO:0007669"/>
    <property type="project" value="UniProtKB-KW"/>
</dbReference>
<keyword evidence="7" id="KW-0443">Lipid metabolism</keyword>
<evidence type="ECO:0000256" key="2">
    <source>
        <dbReference type="ARBA" id="ARBA00005983"/>
    </source>
</evidence>
<dbReference type="SUPFAM" id="SSF111331">
    <property type="entry name" value="NAD kinase/diacylglycerol kinase-like"/>
    <property type="match status" value="1"/>
</dbReference>
<sequence length="298" mass="31261">MLVINNSRSGSNGERQLRTAVGELAVAGADAVEVVSCTSPADLDAALDTEHEMLVVAGGDGSLHAVANALHRRGGLGSHTVGLLPLGTGNDFARTLGVPLEPETAARALLTGTPLPLDLFVDDTGEVTVNAVHLGVGADSTREAARWKETLGPVSFPVGGLAAGWAAEGYRMRVTADGEEVVTPRHRTLMAGLANGRFVGGGAGTLDPGARPDSGVISLVVFRPRGFWRRAAHAVRLHRGTHPVEPDVHHRLARTVRVVSEPLTMSSDGEITEEVTARTWRVLPGAWRFVVPSARDSA</sequence>
<dbReference type="PANTHER" id="PTHR12358:SF54">
    <property type="entry name" value="SPHINGOSINE KINASE RELATED PROTEIN"/>
    <property type="match status" value="1"/>
</dbReference>
<name>A0A147KDE3_THECS</name>
<evidence type="ECO:0000256" key="3">
    <source>
        <dbReference type="ARBA" id="ARBA00022679"/>
    </source>
</evidence>
<comment type="cofactor">
    <cofactor evidence="1">
        <name>Mg(2+)</name>
        <dbReference type="ChEBI" id="CHEBI:18420"/>
    </cofactor>
</comment>
<keyword evidence="7" id="KW-0594">Phospholipid biosynthesis</keyword>
<dbReference type="AlphaFoldDB" id="A0A147KDE3"/>
<reference evidence="11" key="1">
    <citation type="journal article" date="2017" name="Acta Aliment.">
        <title>Plant polysaccharide degrading enzyme system of Thermpbifida cellulosilytica TB100 revealed by de novo genome project data.</title>
        <authorList>
            <person name="Toth A."/>
            <person name="Baka E."/>
            <person name="Luzics S."/>
            <person name="Bata-Vidacs I."/>
            <person name="Nagy I."/>
            <person name="Balint B."/>
            <person name="Herceg R."/>
            <person name="Olasz F."/>
            <person name="Wilk T."/>
            <person name="Nagy T."/>
            <person name="Kriszt B."/>
            <person name="Nagy I."/>
            <person name="Kukolya J."/>
        </authorList>
    </citation>
    <scope>NUCLEOTIDE SEQUENCE [LARGE SCALE GENOMIC DNA]</scope>
    <source>
        <strain evidence="11">TB100</strain>
    </source>
</reference>
<keyword evidence="5" id="KW-0418">Kinase</keyword>
<evidence type="ECO:0000256" key="7">
    <source>
        <dbReference type="ARBA" id="ARBA00023209"/>
    </source>
</evidence>
<dbReference type="InterPro" id="IPR050187">
    <property type="entry name" value="Lipid_Phosphate_FormReg"/>
</dbReference>
<dbReference type="OrthoDB" id="142078at2"/>
<proteinExistence type="inferred from homology"/>
<dbReference type="Gene3D" id="2.60.200.40">
    <property type="match status" value="1"/>
</dbReference>
<comment type="caution">
    <text evidence="10">The sequence shown here is derived from an EMBL/GenBank/DDBJ whole genome shotgun (WGS) entry which is preliminary data.</text>
</comment>
<accession>A0A147KDE3</accession>
<keyword evidence="8" id="KW-1208">Phospholipid metabolism</keyword>
<dbReference type="InterPro" id="IPR016064">
    <property type="entry name" value="NAD/diacylglycerol_kinase_sf"/>
</dbReference>
<keyword evidence="11" id="KW-1185">Reference proteome</keyword>
<dbReference type="GO" id="GO:0008654">
    <property type="term" value="P:phospholipid biosynthetic process"/>
    <property type="evidence" value="ECO:0007669"/>
    <property type="project" value="UniProtKB-KW"/>
</dbReference>
<organism evidence="10 11">
    <name type="scientific">Thermobifida cellulosilytica TB100</name>
    <dbReference type="NCBI Taxonomy" id="665004"/>
    <lineage>
        <taxon>Bacteria</taxon>
        <taxon>Bacillati</taxon>
        <taxon>Actinomycetota</taxon>
        <taxon>Actinomycetes</taxon>
        <taxon>Streptosporangiales</taxon>
        <taxon>Nocardiopsidaceae</taxon>
        <taxon>Thermobifida</taxon>
    </lineage>
</organism>
<dbReference type="STRING" id="665004.AC529_18365"/>
<feature type="domain" description="DAGKc" evidence="9">
    <location>
        <begin position="1"/>
        <end position="126"/>
    </location>
</feature>
<comment type="similarity">
    <text evidence="2">Belongs to the diacylglycerol/lipid kinase family.</text>
</comment>
<keyword evidence="4" id="KW-0547">Nucleotide-binding</keyword>
<dbReference type="PANTHER" id="PTHR12358">
    <property type="entry name" value="SPHINGOSINE KINASE"/>
    <property type="match status" value="1"/>
</dbReference>